<evidence type="ECO:0000256" key="1">
    <source>
        <dbReference type="SAM" id="MobiDB-lite"/>
    </source>
</evidence>
<gene>
    <name evidence="3" type="ORF">OUY22_24815</name>
</gene>
<feature type="chain" id="PRO_5047412274" description="Lipoprotein" evidence="2">
    <location>
        <begin position="22"/>
        <end position="341"/>
    </location>
</feature>
<keyword evidence="4" id="KW-1185">Reference proteome</keyword>
<feature type="compositionally biased region" description="Basic and acidic residues" evidence="1">
    <location>
        <begin position="117"/>
        <end position="145"/>
    </location>
</feature>
<keyword evidence="2" id="KW-0732">Signal</keyword>
<feature type="region of interest" description="Disordered" evidence="1">
    <location>
        <begin position="98"/>
        <end position="181"/>
    </location>
</feature>
<evidence type="ECO:0008006" key="5">
    <source>
        <dbReference type="Google" id="ProtNLM"/>
    </source>
</evidence>
<dbReference type="RefSeq" id="WP_270157541.1">
    <property type="nucleotide sequence ID" value="NZ_JAPNNL010000116.1"/>
</dbReference>
<sequence>MIRLLALGLVAVSVATGCTSAPPPQRPVVASVFDLVLPFDAYKPAPGQRALLDAAHRALVTHCLGRWTGPIPPAPPDPGNTRRYGVADPEQARRFGYHLPTTASPTTDPGGGARRVPAQERDHTEKERPRADDRRAGRPGSDRRRAANRSTGRSAKQERRGEGRRAGRSAREKAREKRRADRLRKERLYARLLRQCEGRAAERLGPTGRAPWRWLARHDARTLERAATTPEVRQAVTAWAACMRAAGHPYPSPQAAIADPRWSLDDPVISADEKRVAMADTACKWSSGLVAHWFTADAALQRKLVRKHAGRFALLRADVNERVQRAATLLARQGPTPADRD</sequence>
<organism evidence="3 4">
    <name type="scientific">Nonomuraea corallina</name>
    <dbReference type="NCBI Taxonomy" id="2989783"/>
    <lineage>
        <taxon>Bacteria</taxon>
        <taxon>Bacillati</taxon>
        <taxon>Actinomycetota</taxon>
        <taxon>Actinomycetes</taxon>
        <taxon>Streptosporangiales</taxon>
        <taxon>Streptosporangiaceae</taxon>
        <taxon>Nonomuraea</taxon>
    </lineage>
</organism>
<proteinExistence type="predicted"/>
<feature type="compositionally biased region" description="Basic and acidic residues" evidence="1">
    <location>
        <begin position="155"/>
        <end position="181"/>
    </location>
</feature>
<evidence type="ECO:0000313" key="4">
    <source>
        <dbReference type="Proteomes" id="UP001144036"/>
    </source>
</evidence>
<protein>
    <recommendedName>
        <fullName evidence="5">Lipoprotein</fullName>
    </recommendedName>
</protein>
<accession>A0ABT4SHF5</accession>
<dbReference type="EMBL" id="JAPNNL010000116">
    <property type="protein sequence ID" value="MDA0636647.1"/>
    <property type="molecule type" value="Genomic_DNA"/>
</dbReference>
<comment type="caution">
    <text evidence="3">The sequence shown here is derived from an EMBL/GenBank/DDBJ whole genome shotgun (WGS) entry which is preliminary data.</text>
</comment>
<reference evidence="3" key="1">
    <citation type="submission" date="2022-11" db="EMBL/GenBank/DDBJ databases">
        <title>Nonomuraea corallina sp. nov., a new species of the genus Nonomuraea isolated from sea side sediment in Thai sea.</title>
        <authorList>
            <person name="Ngamcharungchit C."/>
            <person name="Matsumoto A."/>
            <person name="Suriyachadkun C."/>
            <person name="Panbangred W."/>
            <person name="Inahashi Y."/>
            <person name="Intra B."/>
        </authorList>
    </citation>
    <scope>NUCLEOTIDE SEQUENCE</scope>
    <source>
        <strain evidence="3">MCN248</strain>
    </source>
</reference>
<evidence type="ECO:0000313" key="3">
    <source>
        <dbReference type="EMBL" id="MDA0636647.1"/>
    </source>
</evidence>
<feature type="signal peptide" evidence="2">
    <location>
        <begin position="1"/>
        <end position="21"/>
    </location>
</feature>
<dbReference type="Proteomes" id="UP001144036">
    <property type="component" value="Unassembled WGS sequence"/>
</dbReference>
<evidence type="ECO:0000256" key="2">
    <source>
        <dbReference type="SAM" id="SignalP"/>
    </source>
</evidence>
<name>A0ABT4SHF5_9ACTN</name>
<dbReference type="PROSITE" id="PS51257">
    <property type="entry name" value="PROKAR_LIPOPROTEIN"/>
    <property type="match status" value="1"/>
</dbReference>